<keyword evidence="3 5" id="KW-1133">Transmembrane helix</keyword>
<accession>A0AA88NSY0</accession>
<dbReference type="InterPro" id="IPR008952">
    <property type="entry name" value="Tetraspanin_EC2_sf"/>
</dbReference>
<feature type="transmembrane region" description="Helical" evidence="5">
    <location>
        <begin position="77"/>
        <end position="102"/>
    </location>
</feature>
<dbReference type="Proteomes" id="UP001187315">
    <property type="component" value="Unassembled WGS sequence"/>
</dbReference>
<evidence type="ECO:0000313" key="6">
    <source>
        <dbReference type="EMBL" id="KAK2866423.1"/>
    </source>
</evidence>
<evidence type="ECO:0000313" key="7">
    <source>
        <dbReference type="Proteomes" id="UP001187315"/>
    </source>
</evidence>
<evidence type="ECO:0000256" key="3">
    <source>
        <dbReference type="ARBA" id="ARBA00022989"/>
    </source>
</evidence>
<protein>
    <recommendedName>
        <fullName evidence="8">Tetraspanin</fullName>
    </recommendedName>
</protein>
<keyword evidence="2 5" id="KW-0812">Transmembrane</keyword>
<evidence type="ECO:0000256" key="4">
    <source>
        <dbReference type="ARBA" id="ARBA00023136"/>
    </source>
</evidence>
<dbReference type="EMBL" id="JAVHJS010000002">
    <property type="protein sequence ID" value="KAK2866423.1"/>
    <property type="molecule type" value="Genomic_DNA"/>
</dbReference>
<comment type="caution">
    <text evidence="6">The sequence shown here is derived from an EMBL/GenBank/DDBJ whole genome shotgun (WGS) entry which is preliminary data.</text>
</comment>
<feature type="transmembrane region" description="Helical" evidence="5">
    <location>
        <begin position="277"/>
        <end position="302"/>
    </location>
</feature>
<dbReference type="SUPFAM" id="SSF48652">
    <property type="entry name" value="Tetraspanin"/>
    <property type="match status" value="1"/>
</dbReference>
<dbReference type="PANTHER" id="PTHR19282">
    <property type="entry name" value="TETRASPANIN"/>
    <property type="match status" value="1"/>
</dbReference>
<evidence type="ECO:0000256" key="5">
    <source>
        <dbReference type="SAM" id="Phobius"/>
    </source>
</evidence>
<feature type="transmembrane region" description="Helical" evidence="5">
    <location>
        <begin position="150"/>
        <end position="172"/>
    </location>
</feature>
<gene>
    <name evidence="6" type="ORF">Q7C36_002479</name>
</gene>
<sequence>MVIQLVLSSEQRGEEAPPFHPPTAFPELLYGDPQCLVLVPAFSSSVASPAARRGAKTRYRVNIYYMASELCLSLTKYFLFLFNLIFFLLGLSLLGLGLWIIFSESSFLIPAPGYLSLSLFSYLLVISGSVTLVLGFFGSLGALKEAKCMLATYFILLNVLLAAQIIGTVLLFTQRSVFESKLEGHVLGLIDSFEKNDSSLQPFKESLEFLQSHAHCCGWNGKDDWIVPPCSCYYQNSTVNVTAESLNSCCELFSNYTCVVYEQNCKHMIKVWLDTHIMIIFGVVIALAVVEICGTILSMYLYNWASMD</sequence>
<name>A0AA88NSY0_TACVA</name>
<dbReference type="AlphaFoldDB" id="A0AA88NSY0"/>
<comment type="subcellular location">
    <subcellularLocation>
        <location evidence="1">Membrane</location>
        <topology evidence="1">Multi-pass membrane protein</topology>
    </subcellularLocation>
</comment>
<keyword evidence="7" id="KW-1185">Reference proteome</keyword>
<proteinExistence type="predicted"/>
<evidence type="ECO:0000256" key="2">
    <source>
        <dbReference type="ARBA" id="ARBA00022692"/>
    </source>
</evidence>
<dbReference type="Pfam" id="PF00335">
    <property type="entry name" value="Tetraspanin"/>
    <property type="match status" value="1"/>
</dbReference>
<dbReference type="PANTHER" id="PTHR19282:SF44">
    <property type="entry name" value="CD82 ANTIGEN"/>
    <property type="match status" value="1"/>
</dbReference>
<dbReference type="GO" id="GO:0005886">
    <property type="term" value="C:plasma membrane"/>
    <property type="evidence" value="ECO:0007669"/>
    <property type="project" value="TreeGrafter"/>
</dbReference>
<organism evidence="6 7">
    <name type="scientific">Tachysurus vachellii</name>
    <name type="common">Darkbarbel catfish</name>
    <name type="synonym">Pelteobagrus vachellii</name>
    <dbReference type="NCBI Taxonomy" id="175792"/>
    <lineage>
        <taxon>Eukaryota</taxon>
        <taxon>Metazoa</taxon>
        <taxon>Chordata</taxon>
        <taxon>Craniata</taxon>
        <taxon>Vertebrata</taxon>
        <taxon>Euteleostomi</taxon>
        <taxon>Actinopterygii</taxon>
        <taxon>Neopterygii</taxon>
        <taxon>Teleostei</taxon>
        <taxon>Ostariophysi</taxon>
        <taxon>Siluriformes</taxon>
        <taxon>Bagridae</taxon>
        <taxon>Tachysurus</taxon>
    </lineage>
</organism>
<dbReference type="Gene3D" id="1.10.1450.10">
    <property type="entry name" value="Tetraspanin"/>
    <property type="match status" value="1"/>
</dbReference>
<reference evidence="6" key="1">
    <citation type="submission" date="2023-08" db="EMBL/GenBank/DDBJ databases">
        <title>Pelteobagrus vachellii genome.</title>
        <authorList>
            <person name="Liu H."/>
        </authorList>
    </citation>
    <scope>NUCLEOTIDE SEQUENCE</scope>
    <source>
        <strain evidence="6">PRFRI_2022a</strain>
        <tissue evidence="6">Muscle</tissue>
    </source>
</reference>
<dbReference type="PRINTS" id="PR00259">
    <property type="entry name" value="TMFOUR"/>
</dbReference>
<evidence type="ECO:0008006" key="8">
    <source>
        <dbReference type="Google" id="ProtNLM"/>
    </source>
</evidence>
<evidence type="ECO:0000256" key="1">
    <source>
        <dbReference type="ARBA" id="ARBA00004141"/>
    </source>
</evidence>
<keyword evidence="4 5" id="KW-0472">Membrane</keyword>
<feature type="transmembrane region" description="Helical" evidence="5">
    <location>
        <begin position="114"/>
        <end position="138"/>
    </location>
</feature>
<dbReference type="InterPro" id="IPR018499">
    <property type="entry name" value="Tetraspanin/Peripherin"/>
</dbReference>